<dbReference type="SUPFAM" id="SSF53756">
    <property type="entry name" value="UDP-Glycosyltransferase/glycogen phosphorylase"/>
    <property type="match status" value="1"/>
</dbReference>
<reference evidence="2" key="1">
    <citation type="submission" date="2017-02" db="EMBL/GenBank/DDBJ databases">
        <authorList>
            <person name="Varghese N."/>
            <person name="Submissions S."/>
        </authorList>
    </citation>
    <scope>NUCLEOTIDE SEQUENCE [LARGE SCALE GENOMIC DNA]</scope>
    <source>
        <strain evidence="2">ATCC 27094</strain>
    </source>
</reference>
<proteinExistence type="predicted"/>
<gene>
    <name evidence="1" type="ORF">SAMN02745126_05908</name>
</gene>
<dbReference type="OrthoDB" id="186663at2"/>
<evidence type="ECO:0000313" key="2">
    <source>
        <dbReference type="Proteomes" id="UP000190092"/>
    </source>
</evidence>
<dbReference type="Proteomes" id="UP000190092">
    <property type="component" value="Unassembled WGS sequence"/>
</dbReference>
<dbReference type="EMBL" id="FUWJ01000014">
    <property type="protein sequence ID" value="SKA37210.1"/>
    <property type="molecule type" value="Genomic_DNA"/>
</dbReference>
<sequence length="430" mass="47070">MTKTVALVSGHFVPCNLVGAQRARLWSRYLPEFGWTPIVVTGDPACYEERPDPELERLVAPGLRVIHAPTFSNRPVRLVGDIGVRAFAGCYRVLAGLAKRREIDFVLVTIPSNFLAPVGRLIHLRYGLPFGIDYQDPWVNAWPGVERPFTKAWASYRLACLLEPWAVRGAALITGMAAGYVEGMLQRNPEVARNAVTAFMPMGTAPEDFEAVGALDRSPFLFDPDDGHFHMIYAGALLPAGFVVLDSFLAGLGALQQTKPQAAARIRVHFVGTGTSPDDPKGYQVLPRARRMGVEAMVTEHPHRIGYVDTLNHLGKSNAILVLGSTERHYTPSKVFQGMLSRRPIFAMLHAESTAVTMIRSAKAGQVLTLTETELPSPQAVAHALSGFLEDRSYDPDAVDSATYESLSARQSTRQLAEALDRACLKPAWA</sequence>
<protein>
    <submittedName>
        <fullName evidence="1">Uncharacterized protein</fullName>
    </submittedName>
</protein>
<dbReference type="AlphaFoldDB" id="A0A1T4T9E0"/>
<organism evidence="1 2">
    <name type="scientific">Enhydrobacter aerosaccus</name>
    <dbReference type="NCBI Taxonomy" id="225324"/>
    <lineage>
        <taxon>Bacteria</taxon>
        <taxon>Pseudomonadati</taxon>
        <taxon>Pseudomonadota</taxon>
        <taxon>Alphaproteobacteria</taxon>
        <taxon>Hyphomicrobiales</taxon>
        <taxon>Enhydrobacter</taxon>
    </lineage>
</organism>
<name>A0A1T4T9E0_9HYPH</name>
<dbReference type="RefSeq" id="WP_085937642.1">
    <property type="nucleotide sequence ID" value="NZ_FUWJ01000014.1"/>
</dbReference>
<evidence type="ECO:0000313" key="1">
    <source>
        <dbReference type="EMBL" id="SKA37210.1"/>
    </source>
</evidence>
<dbReference type="STRING" id="225324.SAMN02745126_05908"/>
<keyword evidence="2" id="KW-1185">Reference proteome</keyword>
<accession>A0A1T4T9E0</accession>